<feature type="transmembrane region" description="Helical" evidence="1">
    <location>
        <begin position="125"/>
        <end position="147"/>
    </location>
</feature>
<evidence type="ECO:0000313" key="4">
    <source>
        <dbReference type="Proteomes" id="UP001204376"/>
    </source>
</evidence>
<evidence type="ECO:0000259" key="2">
    <source>
        <dbReference type="Pfam" id="PF12158"/>
    </source>
</evidence>
<dbReference type="EMBL" id="JANHOH010000001">
    <property type="protein sequence ID" value="MCQ6956714.1"/>
    <property type="molecule type" value="Genomic_DNA"/>
</dbReference>
<keyword evidence="4" id="KW-1185">Reference proteome</keyword>
<keyword evidence="1" id="KW-0812">Transmembrane</keyword>
<keyword evidence="1" id="KW-0472">Membrane</keyword>
<dbReference type="Proteomes" id="UP001204376">
    <property type="component" value="Unassembled WGS sequence"/>
</dbReference>
<feature type="domain" description="DUF3592" evidence="2">
    <location>
        <begin position="43"/>
        <end position="121"/>
    </location>
</feature>
<protein>
    <submittedName>
        <fullName evidence="3">DUF3592 domain-containing protein</fullName>
    </submittedName>
</protein>
<gene>
    <name evidence="3" type="ORF">NPE20_02035</name>
</gene>
<sequence>MNIELSDANYIEIVAGIIGIAFIIAGNAFSTKRKKLISSGIRVEGVVYAMEQETSRNHGAYKILYSPIIRFVTTEKEWVTEKYLFGVSSKHTLINPSYREGDKVTVIYEPGNVKNFIIDDFNAKAVSPLFIILGTLVIISSILHYVYQSGFHF</sequence>
<reference evidence="3 4" key="1">
    <citation type="submission" date="2022-07" db="EMBL/GenBank/DDBJ databases">
        <title>Mucilaginibacter sp. JC4.</title>
        <authorList>
            <person name="Le V."/>
            <person name="Ko S.-R."/>
            <person name="Ahn C.-Y."/>
            <person name="Oh H.-M."/>
        </authorList>
    </citation>
    <scope>NUCLEOTIDE SEQUENCE [LARGE SCALE GENOMIC DNA]</scope>
    <source>
        <strain evidence="3 4">JC4</strain>
    </source>
</reference>
<keyword evidence="1" id="KW-1133">Transmembrane helix</keyword>
<evidence type="ECO:0000313" key="3">
    <source>
        <dbReference type="EMBL" id="MCQ6956714.1"/>
    </source>
</evidence>
<dbReference type="Pfam" id="PF12158">
    <property type="entry name" value="DUF3592"/>
    <property type="match status" value="1"/>
</dbReference>
<comment type="caution">
    <text evidence="3">The sequence shown here is derived from an EMBL/GenBank/DDBJ whole genome shotgun (WGS) entry which is preliminary data.</text>
</comment>
<name>A0ABT1SWI6_9SPHI</name>
<proteinExistence type="predicted"/>
<dbReference type="RefSeq" id="WP_256536926.1">
    <property type="nucleotide sequence ID" value="NZ_JANHOH010000001.1"/>
</dbReference>
<feature type="transmembrane region" description="Helical" evidence="1">
    <location>
        <begin position="12"/>
        <end position="29"/>
    </location>
</feature>
<dbReference type="InterPro" id="IPR021994">
    <property type="entry name" value="DUF3592"/>
</dbReference>
<accession>A0ABT1SWI6</accession>
<evidence type="ECO:0000256" key="1">
    <source>
        <dbReference type="SAM" id="Phobius"/>
    </source>
</evidence>
<organism evidence="3 4">
    <name type="scientific">Mucilaginibacter aquariorum</name>
    <dbReference type="NCBI Taxonomy" id="2967225"/>
    <lineage>
        <taxon>Bacteria</taxon>
        <taxon>Pseudomonadati</taxon>
        <taxon>Bacteroidota</taxon>
        <taxon>Sphingobacteriia</taxon>
        <taxon>Sphingobacteriales</taxon>
        <taxon>Sphingobacteriaceae</taxon>
        <taxon>Mucilaginibacter</taxon>
    </lineage>
</organism>